<dbReference type="RefSeq" id="WP_032098883.1">
    <property type="nucleotide sequence ID" value="NZ_ABGYJJ040000001.1"/>
</dbReference>
<sequence>MCQNLNTPLPATLTDILNEKILLAGVITACSAYAVPDTWSMGAARGFTEYCISNGSGDRVIITCN</sequence>
<protein>
    <submittedName>
        <fullName evidence="1">Uncharacterized protein</fullName>
    </submittedName>
</protein>
<evidence type="ECO:0000313" key="2">
    <source>
        <dbReference type="EMBL" id="MDS0897662.1"/>
    </source>
</evidence>
<dbReference type="EMBL" id="PKLF01000003">
    <property type="protein sequence ID" value="MBE8611573.1"/>
    <property type="molecule type" value="Genomic_DNA"/>
</dbReference>
<organism evidence="1 3">
    <name type="scientific">Morganella morganii</name>
    <name type="common">Proteus morganii</name>
    <dbReference type="NCBI Taxonomy" id="582"/>
    <lineage>
        <taxon>Bacteria</taxon>
        <taxon>Pseudomonadati</taxon>
        <taxon>Pseudomonadota</taxon>
        <taxon>Gammaproteobacteria</taxon>
        <taxon>Enterobacterales</taxon>
        <taxon>Morganellaceae</taxon>
        <taxon>Morganella</taxon>
    </lineage>
</organism>
<reference evidence="2" key="2">
    <citation type="submission" date="2023-02" db="EMBL/GenBank/DDBJ databases">
        <title>Detection, antimicrobial susceptibility and genomic characterization of NDM-producing species of Morganellaceae, Yersiniaceae, and Enterobacteriaceae other than Klebsiella.</title>
        <authorList>
            <person name="Camargo C.H."/>
            <person name="Sacchi C.T."/>
            <person name="Campos K.R."/>
        </authorList>
    </citation>
    <scope>NUCLEOTIDE SEQUENCE</scope>
    <source>
        <strain evidence="2">1189_21</strain>
    </source>
</reference>
<evidence type="ECO:0000313" key="1">
    <source>
        <dbReference type="EMBL" id="MBE8611573.1"/>
    </source>
</evidence>
<dbReference type="Proteomes" id="UP000650477">
    <property type="component" value="Unassembled WGS sequence"/>
</dbReference>
<name>A0A2C5SZE4_MORMO</name>
<dbReference type="AlphaFoldDB" id="A0A2C5SZE4"/>
<proteinExistence type="predicted"/>
<gene>
    <name evidence="1" type="ORF">CYG68_03970</name>
    <name evidence="2" type="ORF">OSC06_06730</name>
</gene>
<evidence type="ECO:0000313" key="3">
    <source>
        <dbReference type="Proteomes" id="UP000650477"/>
    </source>
</evidence>
<dbReference type="Proteomes" id="UP001182247">
    <property type="component" value="Unassembled WGS sequence"/>
</dbReference>
<accession>A0A2C5SZE4</accession>
<dbReference type="EMBL" id="JAPKIY010000010">
    <property type="protein sequence ID" value="MDS0897662.1"/>
    <property type="molecule type" value="Genomic_DNA"/>
</dbReference>
<dbReference type="GeneID" id="93361211"/>
<reference evidence="1" key="1">
    <citation type="submission" date="2017-12" db="EMBL/GenBank/DDBJ databases">
        <title>Genome sequencing and analysis.</title>
        <authorList>
            <person name="Huang Y.-T."/>
        </authorList>
    </citation>
    <scope>NUCLEOTIDE SEQUENCE</scope>
    <source>
        <strain evidence="1">VGH116</strain>
    </source>
</reference>
<comment type="caution">
    <text evidence="1">The sequence shown here is derived from an EMBL/GenBank/DDBJ whole genome shotgun (WGS) entry which is preliminary data.</text>
</comment>